<evidence type="ECO:0000256" key="2">
    <source>
        <dbReference type="ARBA" id="ARBA00005983"/>
    </source>
</evidence>
<keyword evidence="6" id="KW-0067">ATP-binding</keyword>
<dbReference type="RefSeq" id="WP_015070385.1">
    <property type="nucleotide sequence ID" value="NC_019395.1"/>
</dbReference>
<keyword evidence="5 10" id="KW-0418">Kinase</keyword>
<dbReference type="InterPro" id="IPR016064">
    <property type="entry name" value="NAD/diacylglycerol_kinase_sf"/>
</dbReference>
<comment type="cofactor">
    <cofactor evidence="1">
        <name>Mg(2+)</name>
        <dbReference type="ChEBI" id="CHEBI:18420"/>
    </cofactor>
</comment>
<dbReference type="Gene3D" id="3.40.50.10330">
    <property type="entry name" value="Probable inorganic polyphosphate/atp-NAD kinase, domain 1"/>
    <property type="match status" value="1"/>
</dbReference>
<accession>K7SJM2</accession>
<dbReference type="InterPro" id="IPR045540">
    <property type="entry name" value="YegS/DAGK_C"/>
</dbReference>
<name>K7SJM2_ACIA4</name>
<keyword evidence="7" id="KW-0594">Phospholipid biosynthesis</keyword>
<dbReference type="STRING" id="1171373.PACID_16710"/>
<keyword evidence="3" id="KW-0808">Transferase</keyword>
<dbReference type="GO" id="GO:0008654">
    <property type="term" value="P:phospholipid biosynthetic process"/>
    <property type="evidence" value="ECO:0007669"/>
    <property type="project" value="UniProtKB-KW"/>
</dbReference>
<evidence type="ECO:0000313" key="10">
    <source>
        <dbReference type="EMBL" id="AFV89480.1"/>
    </source>
</evidence>
<dbReference type="HOGENOM" id="CLU_045532_2_2_11"/>
<dbReference type="PANTHER" id="PTHR12358">
    <property type="entry name" value="SPHINGOSINE KINASE"/>
    <property type="match status" value="1"/>
</dbReference>
<feature type="domain" description="DAGKc" evidence="9">
    <location>
        <begin position="1"/>
        <end position="132"/>
    </location>
</feature>
<evidence type="ECO:0000256" key="8">
    <source>
        <dbReference type="ARBA" id="ARBA00023264"/>
    </source>
</evidence>
<reference evidence="10 11" key="1">
    <citation type="journal article" date="2012" name="BMC Genomics">
        <title>The genome sequence of Propionibacterium acidipropionici provides insights into its biotechnological and industrial potential.</title>
        <authorList>
            <person name="Parizzi L.P."/>
            <person name="Grassi M.C."/>
            <person name="Llerena L.A."/>
            <person name="Carazzolle M.F."/>
            <person name="Queiroz V.L."/>
            <person name="Lunardi I."/>
            <person name="Zeidler A.F."/>
            <person name="Teixeira P.J."/>
            <person name="Mieczkowski P."/>
            <person name="Rincones J."/>
            <person name="Pereira G.A."/>
        </authorList>
    </citation>
    <scope>NUCLEOTIDE SEQUENCE [LARGE SCALE GENOMIC DNA]</scope>
    <source>
        <strain evidence="11">ATCC 4875 / DSM 20272 / JCM 6432 / NBRC 12425 / NCIMB 8070</strain>
    </source>
</reference>
<dbReference type="Pfam" id="PF00781">
    <property type="entry name" value="DAGK_cat"/>
    <property type="match status" value="1"/>
</dbReference>
<dbReference type="PROSITE" id="PS50146">
    <property type="entry name" value="DAGK"/>
    <property type="match status" value="1"/>
</dbReference>
<dbReference type="InterPro" id="IPR001206">
    <property type="entry name" value="Diacylglycerol_kinase_cat_dom"/>
</dbReference>
<dbReference type="GO" id="GO:0005524">
    <property type="term" value="F:ATP binding"/>
    <property type="evidence" value="ECO:0007669"/>
    <property type="project" value="UniProtKB-KW"/>
</dbReference>
<proteinExistence type="inferred from homology"/>
<dbReference type="EMBL" id="CP003493">
    <property type="protein sequence ID" value="AFV89480.1"/>
    <property type="molecule type" value="Genomic_DNA"/>
</dbReference>
<dbReference type="PANTHER" id="PTHR12358:SF54">
    <property type="entry name" value="SPHINGOSINE KINASE RELATED PROTEIN"/>
    <property type="match status" value="1"/>
</dbReference>
<dbReference type="eggNOG" id="COG1597">
    <property type="taxonomic scope" value="Bacteria"/>
</dbReference>
<keyword evidence="7" id="KW-0443">Lipid metabolism</keyword>
<dbReference type="SMART" id="SM00046">
    <property type="entry name" value="DAGKc"/>
    <property type="match status" value="1"/>
</dbReference>
<evidence type="ECO:0000256" key="6">
    <source>
        <dbReference type="ARBA" id="ARBA00022840"/>
    </source>
</evidence>
<gene>
    <name evidence="10" type="ordered locus">PACID_16710</name>
</gene>
<dbReference type="PATRIC" id="fig|1171373.8.peg.1651"/>
<sequence>MTGPRAAIVYNPLKVSDPQRLARRAGELCREAGWEEPVWLATTAEDHGAGVTARAVDEGADLVCALGGDGTVRQVAGALARTGVPLGVLGLGTGNLLARNLHLPHNDFNASLRAVLQGSVRPIDLGRVRFDDGPEHCFTVIIGMGMDAELMAGAEPRLKARLGWPAYLLGSARALAQRGFGARVVVDGRRPVAGRCRMVLVCNCGLLPGGIDLVPEARVDDGELDMMVFSPRGVVGWAAATLRAVTLHRRGHRIIRHSHCHTGLVSTRFPVPAEVDGDPVGSATTMRIRVDQGALLVRA</sequence>
<evidence type="ECO:0000313" key="11">
    <source>
        <dbReference type="Proteomes" id="UP000000214"/>
    </source>
</evidence>
<dbReference type="Pfam" id="PF19279">
    <property type="entry name" value="YegS_C"/>
    <property type="match status" value="1"/>
</dbReference>
<keyword evidence="8" id="KW-1208">Phospholipid metabolism</keyword>
<evidence type="ECO:0000256" key="7">
    <source>
        <dbReference type="ARBA" id="ARBA00023209"/>
    </source>
</evidence>
<dbReference type="GeneID" id="88085956"/>
<dbReference type="SUPFAM" id="SSF111331">
    <property type="entry name" value="NAD kinase/diacylglycerol kinase-like"/>
    <property type="match status" value="1"/>
</dbReference>
<evidence type="ECO:0000256" key="5">
    <source>
        <dbReference type="ARBA" id="ARBA00022777"/>
    </source>
</evidence>
<evidence type="ECO:0000259" key="9">
    <source>
        <dbReference type="PROSITE" id="PS50146"/>
    </source>
</evidence>
<dbReference type="InterPro" id="IPR050187">
    <property type="entry name" value="Lipid_Phosphate_FormReg"/>
</dbReference>
<organism evidence="10 11">
    <name type="scientific">Acidipropionibacterium acidipropionici (strain ATCC 4875 / DSM 20272 / JCM 6432 / NBRC 12425 / NCIMB 8070 / 4)</name>
    <name type="common">Propionibacterium acidipropionici</name>
    <dbReference type="NCBI Taxonomy" id="1171373"/>
    <lineage>
        <taxon>Bacteria</taxon>
        <taxon>Bacillati</taxon>
        <taxon>Actinomycetota</taxon>
        <taxon>Actinomycetes</taxon>
        <taxon>Propionibacteriales</taxon>
        <taxon>Propionibacteriaceae</taxon>
        <taxon>Acidipropionibacterium</taxon>
    </lineage>
</organism>
<dbReference type="GO" id="GO:0016301">
    <property type="term" value="F:kinase activity"/>
    <property type="evidence" value="ECO:0007669"/>
    <property type="project" value="UniProtKB-KW"/>
</dbReference>
<comment type="similarity">
    <text evidence="2">Belongs to the diacylglycerol/lipid kinase family.</text>
</comment>
<dbReference type="Gene3D" id="2.60.200.40">
    <property type="match status" value="1"/>
</dbReference>
<evidence type="ECO:0000256" key="3">
    <source>
        <dbReference type="ARBA" id="ARBA00022679"/>
    </source>
</evidence>
<keyword evidence="7" id="KW-0444">Lipid biosynthesis</keyword>
<protein>
    <submittedName>
        <fullName evidence="10">Diacylglycerol kinase catalytic region</fullName>
    </submittedName>
</protein>
<dbReference type="InterPro" id="IPR017438">
    <property type="entry name" value="ATP-NAD_kinase_N"/>
</dbReference>
<evidence type="ECO:0000256" key="4">
    <source>
        <dbReference type="ARBA" id="ARBA00022741"/>
    </source>
</evidence>
<dbReference type="KEGG" id="pbo:PACID_16710"/>
<keyword evidence="4" id="KW-0547">Nucleotide-binding</keyword>
<dbReference type="AlphaFoldDB" id="K7SJM2"/>
<dbReference type="Proteomes" id="UP000000214">
    <property type="component" value="Chromosome"/>
</dbReference>
<evidence type="ECO:0000256" key="1">
    <source>
        <dbReference type="ARBA" id="ARBA00001946"/>
    </source>
</evidence>